<dbReference type="Proteomes" id="UP001066276">
    <property type="component" value="Chromosome 2_1"/>
</dbReference>
<dbReference type="EMBL" id="JANPWB010000003">
    <property type="protein sequence ID" value="KAJ1200180.1"/>
    <property type="molecule type" value="Genomic_DNA"/>
</dbReference>
<sequence length="130" mass="13539">MTDGVARPFLESTLGLQLDIEATTDEGGTVLKDLCEPETYQANTLGNVTPPLHTDRGPRAGAGCRPGAQSTRADLATGALEAIGGPGREAVAEQLEAGSCGRHLVGQDGRDTALETKREVGARKQERPTS</sequence>
<dbReference type="AlphaFoldDB" id="A0AAV7VF14"/>
<organism evidence="2 3">
    <name type="scientific">Pleurodeles waltl</name>
    <name type="common">Iberian ribbed newt</name>
    <dbReference type="NCBI Taxonomy" id="8319"/>
    <lineage>
        <taxon>Eukaryota</taxon>
        <taxon>Metazoa</taxon>
        <taxon>Chordata</taxon>
        <taxon>Craniata</taxon>
        <taxon>Vertebrata</taxon>
        <taxon>Euteleostomi</taxon>
        <taxon>Amphibia</taxon>
        <taxon>Batrachia</taxon>
        <taxon>Caudata</taxon>
        <taxon>Salamandroidea</taxon>
        <taxon>Salamandridae</taxon>
        <taxon>Pleurodelinae</taxon>
        <taxon>Pleurodeles</taxon>
    </lineage>
</organism>
<evidence type="ECO:0000313" key="3">
    <source>
        <dbReference type="Proteomes" id="UP001066276"/>
    </source>
</evidence>
<evidence type="ECO:0000256" key="1">
    <source>
        <dbReference type="SAM" id="MobiDB-lite"/>
    </source>
</evidence>
<feature type="compositionally biased region" description="Basic and acidic residues" evidence="1">
    <location>
        <begin position="108"/>
        <end position="130"/>
    </location>
</feature>
<reference evidence="2" key="1">
    <citation type="journal article" date="2022" name="bioRxiv">
        <title>Sequencing and chromosome-scale assembly of the giantPleurodeles waltlgenome.</title>
        <authorList>
            <person name="Brown T."/>
            <person name="Elewa A."/>
            <person name="Iarovenko S."/>
            <person name="Subramanian E."/>
            <person name="Araus A.J."/>
            <person name="Petzold A."/>
            <person name="Susuki M."/>
            <person name="Suzuki K.-i.T."/>
            <person name="Hayashi T."/>
            <person name="Toyoda A."/>
            <person name="Oliveira C."/>
            <person name="Osipova E."/>
            <person name="Leigh N.D."/>
            <person name="Simon A."/>
            <person name="Yun M.H."/>
        </authorList>
    </citation>
    <scope>NUCLEOTIDE SEQUENCE</scope>
    <source>
        <strain evidence="2">20211129_DDA</strain>
        <tissue evidence="2">Liver</tissue>
    </source>
</reference>
<feature type="region of interest" description="Disordered" evidence="1">
    <location>
        <begin position="42"/>
        <end position="70"/>
    </location>
</feature>
<protein>
    <submittedName>
        <fullName evidence="2">Uncharacterized protein</fullName>
    </submittedName>
</protein>
<evidence type="ECO:0000313" key="2">
    <source>
        <dbReference type="EMBL" id="KAJ1200180.1"/>
    </source>
</evidence>
<comment type="caution">
    <text evidence="2">The sequence shown here is derived from an EMBL/GenBank/DDBJ whole genome shotgun (WGS) entry which is preliminary data.</text>
</comment>
<accession>A0AAV7VF14</accession>
<keyword evidence="3" id="KW-1185">Reference proteome</keyword>
<proteinExistence type="predicted"/>
<gene>
    <name evidence="2" type="ORF">NDU88_004007</name>
</gene>
<name>A0AAV7VF14_PLEWA</name>
<feature type="region of interest" description="Disordered" evidence="1">
    <location>
        <begin position="102"/>
        <end position="130"/>
    </location>
</feature>
<feature type="compositionally biased region" description="Low complexity" evidence="1">
    <location>
        <begin position="59"/>
        <end position="68"/>
    </location>
</feature>